<feature type="region of interest" description="Disordered" evidence="2">
    <location>
        <begin position="1120"/>
        <end position="1191"/>
    </location>
</feature>
<dbReference type="SUPFAM" id="SSF81383">
    <property type="entry name" value="F-box domain"/>
    <property type="match status" value="1"/>
</dbReference>
<feature type="compositionally biased region" description="Basic and acidic residues" evidence="2">
    <location>
        <begin position="2469"/>
        <end position="2483"/>
    </location>
</feature>
<gene>
    <name evidence="4" type="ORF">EAH_00010060</name>
</gene>
<dbReference type="PANTHER" id="PTHR47201">
    <property type="entry name" value="BNAC09G30780D PROTEIN"/>
    <property type="match status" value="1"/>
</dbReference>
<name>U6GGA3_EIMAC</name>
<feature type="compositionally biased region" description="Polar residues" evidence="2">
    <location>
        <begin position="3007"/>
        <end position="3027"/>
    </location>
</feature>
<dbReference type="SUPFAM" id="SSF50978">
    <property type="entry name" value="WD40 repeat-like"/>
    <property type="match status" value="1"/>
</dbReference>
<protein>
    <submittedName>
        <fullName evidence="4">WD domain, G-beta repeat-containing protein, putative</fullName>
    </submittedName>
</protein>
<sequence length="3439" mass="375682">MEHQAASDAPPIGREYSSKQASVLPARRRRAHEELIGRLYSANRDSRYFLSCPPEARLLPRSCDCAPAGGKREPSAHCGCSLSGRTREYGAGGSPACRWSWCCLANSTFKRCSAARHSSGERHRAKRGNQMAHQSRNDFFQSEYLHVEDFSSEIEKLQEMLYRYSCGILSPEDVHILRHVLCAERIGPLMPGKITLLHELLSHTGSNALTSSERQLFIKLLKKRANGGIYTDEDVILRTLLLRALANSLSSEQQLNASAALQNKCAPPLSPCLLDDLRRTMNGPDHRQGRYAVQAALEEQLAPYCGWAERMAIHRLLFLEPPWPLSPEERRLLETLYVQPAVWWSPAQENRFFTSLAKSRAGGTQEFTDEAFQLLLQLLGASLTSPQRQHLTALLGVPCVQVAGYQPSTILPNEGRATPTPGQVRTMALLQRVVEGEALTPVENGFLQDGILRELLQLLPPEDLQVLYKLVLSSDPVPVPRSSVLVLEELQRARELWESSGDLTACVEQIGCSWYRQMFMYCLALSLTAQQLKVLTQLIHENSEEQELDKEQQRSQEASASLQRAAWRAYGPRHGDNVGYAAAEEPKARCTAEKDARCIIQEGVRGHAEFPTYSVEALTRQQADILELLLELHHFGCQASKQDDVLMDLLRTFKFSGPIFDQPLEFVNQLLLVQFSMSLSDGQVECINHVIRAAQFAPHYMPAHNHARADCGAVPTSGDAMIMQPFQFHSKLITPSQRQLLQWLLLQKINHGCARLQHPLSRQGVPPLMNGKSPSELYVIVPYQPLLQLATSLSDAQVEMLLLLLDESREEPTDPGSEGAGGSLNIREVDDGSAKEGIPASQEIGTSMPLQPATQHRITICPSTLEGRSCTTKDADDTMTLHTCKKGAVENLLPSSKGFRDEDFAELIPCQSAELQNHQEGPRAGGSVSSHALSPLDVSPPVQLEGADGSQPTGRALLDGADGAENCDASPSGDVSSQGRLDGGPRTNGKIAAGLPSPNSCREQPPTPRTCSPEDLAHKRRMMQHLILEAADQRVRLERDTANVVVHGELQAFGSEEFGTLRHGSSSSSGLLSLATAFRQSASTLVGRTFSKDIYCSTRQQSLASASECCSLEQASKSSASARDSRSSASPVAKTPSHCSSLGSAPVLGSSECQSPVSSPIRLRSPSGSRAERHQRSSSRDESISRGDLEVSVEERKKRMQRQALEKAQRIKEDARVAFLVVFMKQLQPGNPAFGIELVDRINLSHLNAKTLPKGKGWKTQGLLRMIQGIVRLTRAEDIDLAIHAELEGIRRALLRLPVGGATSPEKGQVGEGQAESLQRDGKRKSNEVFMGYATAGTEEEGTKLTSTEVPAPAVTAVTQEASHQDSKINQLKTEVSPHVSRTEIAGIAFSEKLIHSDGRGKVSCHTRNHKNNGTGEPGEDACAGHIQANNALHKRLFPARRSRRPVRGIQGVRKDMRNLELHFRIAAAWTHGALSASGQAQLVYCQLELPLATGQLFGGPHPNPQSGVGLFPDEDYFEQSNAPGSTFAAATVELAGRGGDECRAVIPSVRPLRSFEGLIMGRSIQGRGSTEPPSGGSQISRQPPSLQECRDPLLFHHTGVDCGILGFFGRPMWYSDPAADRNIFIQPEGVERTKGWCNAGAWAIAPLAKTPLPAALFGHVAMFLGAEDVVALASVCKSLRWIAFHRDTWKSLCFSAGVVSYHRVAASPRHQPGTRVTGKRLRCTKPSNAAQPDLNAHTRKISRRRDTISDSCFRLDSSIRNSLQDWPSCAGLLREDAHSESSSSDLGRRCGVDRPDTAPPCNRAARCRRRQSESEIYPLPAADKPWEAGLHCRGLQVLSECTLHELVDWRFLFLLNRVSPGPRIHIHVRELKLQFPMYPVVPDMTNARRCSTAGGAPTGDGQECGSGEQEKQRQLRHAQKRWLKPQEFVSTFIRRALNISQPMRLRHLRRGNRPGLCVAEILREQHYLLEWQVPLRCLQEPSARSSCSVAEAKGDSSLVWPLPPYGSLELDSLAQLGGGWRHQDRMEVHNVVDENRPRRSRQVPEVDAVHDDRLIFDVLDRGSVFASLLSPLSVGTTAAAIFVGAVLVAVATSSATAAITTAAAATATLAARSSRLFRVDLHVLERDEHEDDQEEVTECDIPPSCLVSSFSGSRGLAPGPLASGYGIHGEIGNEATPYGAGPPSSCGPACAGEESLSGSLRPRLPHLGRLLEDRLVRLFRSSRLASAALSEASRALASTILSSISRDAATAASTVLAAAGAVLTAVLRPPGTGQCRPAGNVQPLGGPTDMRISQKQRLPQGGVQVASPTGSQPDAEVEGKRVGKSVDSSSNTKSMKQFKHFLTQNRGNPEQLHGKEGLRQLRRRGALGDSAFLRSPPAAPFKPRRSQSFLSVCIGAFHRRSCCSMPARCSRSFNPCDIFGQPGGGQSIAHRVRALSTGAAILQHPQSHVRRPLWRGSSSTSESNSVGTEREDTSSSDQDREMNGSGATWTPTLEFSGQSFGCFSSGWRLEGPPLQPGHGLLLFVRTCLPPATLLCRARGSMKCYRLGTSEWDAAAASPFRGLPEDVPLLLPMDATVTDLVRLLFLTLTERKYVLPLISDTQVGDPQVSSSHLDGIMDRPYYRRRKDRNGQTTHSSGAGVLRFWLASTHPNREHDEQPLPSAKLAADLRLTSCERLTLTVMPFALARRGASACAGCLTLTCGPRGPPAQTPGHRGNSKGVQSGTILPPCNPHLHPTEDERSPDEASPWLLSPLSAWTQENTLTVETGMPTEGEPTIVLRREAALEPVYMTAESNNLCSQMESCPQAESFFEELRPHRCATNTEQREVNVDGKAASVFLAPDTPMYAEPTSALKPTERTSLRDAEEDERANTLYSNADSSASVDTSSRRFAGITLEEEDANLCTPWILQSSVNARQFEYHPAKGNVLLTGNNDGRVRVLDWKRDVVLGTELVDSHPILALSWLKHHPELFVCAAGVSGIPYVVRWREQDDICLHEVKGDRGRIPKTAVPSSQPSLPRNMQSRQPAQQQHHVEVGDFEANQGDHYSGDRDDFLDGSTVTAALTWFRRCGRGERLSREGTASLRIVHQYCACEDLSSVSVNSTDDYLLVSGRSADLTIHDVATGVRLGTLSGLHSDSINIVRFAHISPHLFVTASFDQTCRLWDLRQRINGHQPLLTVDTGSLSVMCCFDDSDEWLLCSGVDAALRQVCVRSSTVFPQSFAIPPVNAETNFRRAVYLQGGREFITAGTEEGFFRVFSRLGRDLGLVSLEGLLRPFIRVRSSQGLATLADLQAELLNLRIYLRSHMALGLSAMSDAALATAAGVSRSSVAAVLRTAFRHLSVGPTGLLDGELLDRMRQAVNGPGSPWFFIWQQGMRSESSLFQDTGTGIPENSVIEEYVQSLRAHPQERRLVGALLATKDQVETANGEASYVAMSRLPATMLG</sequence>
<feature type="region of interest" description="Disordered" evidence="2">
    <location>
        <begin position="1564"/>
        <end position="1585"/>
    </location>
</feature>
<dbReference type="VEuPathDB" id="ToxoDB:EAH_00010060"/>
<reference evidence="4" key="2">
    <citation type="submission" date="2013-10" db="EMBL/GenBank/DDBJ databases">
        <authorList>
            <person name="Aslett M."/>
        </authorList>
    </citation>
    <scope>NUCLEOTIDE SEQUENCE</scope>
    <source>
        <strain evidence="4">Houghton</strain>
    </source>
</reference>
<feature type="compositionally biased region" description="Low complexity" evidence="2">
    <location>
        <begin position="1120"/>
        <end position="1130"/>
    </location>
</feature>
<feature type="region of interest" description="Disordered" evidence="2">
    <location>
        <begin position="1890"/>
        <end position="1912"/>
    </location>
</feature>
<evidence type="ECO:0000313" key="5">
    <source>
        <dbReference type="Proteomes" id="UP000018050"/>
    </source>
</evidence>
<dbReference type="GeneID" id="25269076"/>
<dbReference type="Proteomes" id="UP000018050">
    <property type="component" value="Unassembled WGS sequence"/>
</dbReference>
<dbReference type="InterPro" id="IPR036322">
    <property type="entry name" value="WD40_repeat_dom_sf"/>
</dbReference>
<dbReference type="PROSITE" id="PS50082">
    <property type="entry name" value="WD_REPEATS_2"/>
    <property type="match status" value="1"/>
</dbReference>
<feature type="compositionally biased region" description="Basic and acidic residues" evidence="2">
    <location>
        <begin position="1170"/>
        <end position="1191"/>
    </location>
</feature>
<dbReference type="InterPro" id="IPR015943">
    <property type="entry name" value="WD40/YVTN_repeat-like_dom_sf"/>
</dbReference>
<accession>U6GGA3</accession>
<keyword evidence="5" id="KW-1185">Reference proteome</keyword>
<dbReference type="GO" id="GO:0071493">
    <property type="term" value="P:cellular response to UV-B"/>
    <property type="evidence" value="ECO:0007669"/>
    <property type="project" value="InterPro"/>
</dbReference>
<dbReference type="EMBL" id="HG670989">
    <property type="protein sequence ID" value="CDI79205.1"/>
    <property type="molecule type" value="Genomic_DNA"/>
</dbReference>
<keyword evidence="1" id="KW-0853">WD repeat</keyword>
<dbReference type="InterPro" id="IPR001680">
    <property type="entry name" value="WD40_rpt"/>
</dbReference>
<dbReference type="GO" id="GO:0080008">
    <property type="term" value="C:Cul4-RING E3 ubiquitin ligase complex"/>
    <property type="evidence" value="ECO:0007669"/>
    <property type="project" value="InterPro"/>
</dbReference>
<dbReference type="InterPro" id="IPR036047">
    <property type="entry name" value="F-box-like_dom_sf"/>
</dbReference>
<feature type="region of interest" description="Disordered" evidence="2">
    <location>
        <begin position="1"/>
        <end position="27"/>
    </location>
</feature>
<feature type="repeat" description="WD" evidence="1">
    <location>
        <begin position="3128"/>
        <end position="3163"/>
    </location>
</feature>
<feature type="domain" description="F-box" evidence="3">
    <location>
        <begin position="1647"/>
        <end position="1693"/>
    </location>
</feature>
<dbReference type="RefSeq" id="XP_013250644.1">
    <property type="nucleotide sequence ID" value="XM_013395190.1"/>
</dbReference>
<feature type="region of interest" description="Disordered" evidence="2">
    <location>
        <begin position="3001"/>
        <end position="3029"/>
    </location>
</feature>
<feature type="region of interest" description="Disordered" evidence="2">
    <location>
        <begin position="2447"/>
        <end position="2493"/>
    </location>
</feature>
<reference evidence="4" key="1">
    <citation type="submission" date="2013-10" db="EMBL/GenBank/DDBJ databases">
        <title>Genomic analysis of the causative agents of coccidiosis in chickens.</title>
        <authorList>
            <person name="Reid A.J."/>
            <person name="Blake D."/>
            <person name="Billington K."/>
            <person name="Browne H."/>
            <person name="Dunn M."/>
            <person name="Hung S."/>
            <person name="Kawahara F."/>
            <person name="Miranda-Saavedra D."/>
            <person name="Mourier T."/>
            <person name="Nagra H."/>
            <person name="Otto T.D."/>
            <person name="Rawlings N."/>
            <person name="Sanchez A."/>
            <person name="Sanders M."/>
            <person name="Subramaniam C."/>
            <person name="Tay Y."/>
            <person name="Dear P."/>
            <person name="Doerig C."/>
            <person name="Gruber A."/>
            <person name="Parkinson J."/>
            <person name="Shirley M."/>
            <person name="Wan K.L."/>
            <person name="Berriman M."/>
            <person name="Tomley F."/>
            <person name="Pain A."/>
        </authorList>
    </citation>
    <scope>NUCLEOTIDE SEQUENCE</scope>
    <source>
        <strain evidence="4">Houghton</strain>
    </source>
</reference>
<feature type="region of interest" description="Disordered" evidence="2">
    <location>
        <begin position="2302"/>
        <end position="2334"/>
    </location>
</feature>
<feature type="region of interest" description="Disordered" evidence="2">
    <location>
        <begin position="2845"/>
        <end position="2879"/>
    </location>
</feature>
<organism evidence="4 5">
    <name type="scientific">Eimeria acervulina</name>
    <name type="common">Coccidian parasite</name>
    <dbReference type="NCBI Taxonomy" id="5801"/>
    <lineage>
        <taxon>Eukaryota</taxon>
        <taxon>Sar</taxon>
        <taxon>Alveolata</taxon>
        <taxon>Apicomplexa</taxon>
        <taxon>Conoidasida</taxon>
        <taxon>Coccidia</taxon>
        <taxon>Eucoccidiorida</taxon>
        <taxon>Eimeriorina</taxon>
        <taxon>Eimeriidae</taxon>
        <taxon>Eimeria</taxon>
    </lineage>
</organism>
<dbReference type="Gene3D" id="2.130.10.10">
    <property type="entry name" value="YVTN repeat-like/Quinoprotein amine dehydrogenase"/>
    <property type="match status" value="1"/>
</dbReference>
<feature type="region of interest" description="Disordered" evidence="2">
    <location>
        <begin position="917"/>
        <end position="1011"/>
    </location>
</feature>
<feature type="region of interest" description="Disordered" evidence="2">
    <location>
        <begin position="1301"/>
        <end position="1325"/>
    </location>
</feature>
<dbReference type="PANTHER" id="PTHR47201:SF1">
    <property type="entry name" value="PROTEIN DWD HYPERSENSITIVE TO UV-B 1"/>
    <property type="match status" value="1"/>
</dbReference>
<evidence type="ECO:0000256" key="1">
    <source>
        <dbReference type="PROSITE-ProRule" id="PRU00221"/>
    </source>
</evidence>
<evidence type="ECO:0000256" key="2">
    <source>
        <dbReference type="SAM" id="MobiDB-lite"/>
    </source>
</evidence>
<dbReference type="SMART" id="SM00320">
    <property type="entry name" value="WD40"/>
    <property type="match status" value="3"/>
</dbReference>
<proteinExistence type="predicted"/>
<dbReference type="PROSITE" id="PS50181">
    <property type="entry name" value="FBOX"/>
    <property type="match status" value="1"/>
</dbReference>
<dbReference type="InterPro" id="IPR001810">
    <property type="entry name" value="F-box_dom"/>
</dbReference>
<evidence type="ECO:0000259" key="3">
    <source>
        <dbReference type="PROSITE" id="PS50181"/>
    </source>
</evidence>
<dbReference type="OrthoDB" id="20669at2759"/>
<feature type="compositionally biased region" description="Polar residues" evidence="2">
    <location>
        <begin position="1567"/>
        <end position="1585"/>
    </location>
</feature>
<evidence type="ECO:0000313" key="4">
    <source>
        <dbReference type="EMBL" id="CDI79205.1"/>
    </source>
</evidence>
<dbReference type="InterPro" id="IPR046377">
    <property type="entry name" value="DHU1"/>
</dbReference>